<dbReference type="KEGG" id="eiv:EIN_064470"/>
<dbReference type="EMBL" id="KB207140">
    <property type="protein sequence ID" value="ELP84222.1"/>
    <property type="molecule type" value="Genomic_DNA"/>
</dbReference>
<dbReference type="OrthoDB" id="25924at2759"/>
<sequence>MQTDRQTRWYTAIKDNVDSPNGMVASQVQITQNCFTNVPDYETKVYSYVTHRECYIHESYAFYSTQSLNVTRCGQCLELTGSTQNPFKCVVTGFFKEKEENNLTDVDLKSVVFLSNANYNYIATNIHSSFNHASQVSLRVIGCTSEVIPVLYIINTFFTIDRKMSTVQVVNTDVLHKIMIVDFEEFKMNTDGTYTIPARSNINIQLVGINNVKIGFLGVNSLDVNHSFYAETQFPVEAPPNNCFFSPETQVLSDWTVNPALISPVRRFFLWKFYLANKTSTFNFDTTVRNVVIPDYFNSKLGIAYPTAFKFGQTMKKLELMLKFSKKNYSIKKWVLLLTEYSEIAGKINTTICAPEPNETQINDTHVLITLNFNNDECFRYANLVLCSVETGEGTSLTIVESAFTKRDETVFTECGIESADCSKYSCTMNATKYPEIGFKPGCEPNCGRCLFGYECSNKGICEKVVSSNKRSGSTSVGIVLCVLIVICFF</sequence>
<evidence type="ECO:0000313" key="1">
    <source>
        <dbReference type="EMBL" id="ELP84222.1"/>
    </source>
</evidence>
<dbReference type="VEuPathDB" id="AmoebaDB:EIN_064470"/>
<dbReference type="AlphaFoldDB" id="A0A0A1TV70"/>
<dbReference type="GeneID" id="14883248"/>
<proteinExistence type="predicted"/>
<organism evidence="1 2">
    <name type="scientific">Entamoeba invadens IP1</name>
    <dbReference type="NCBI Taxonomy" id="370355"/>
    <lineage>
        <taxon>Eukaryota</taxon>
        <taxon>Amoebozoa</taxon>
        <taxon>Evosea</taxon>
        <taxon>Archamoebae</taxon>
        <taxon>Mastigamoebida</taxon>
        <taxon>Entamoebidae</taxon>
        <taxon>Entamoeba</taxon>
    </lineage>
</organism>
<evidence type="ECO:0000313" key="2">
    <source>
        <dbReference type="Proteomes" id="UP000014680"/>
    </source>
</evidence>
<protein>
    <submittedName>
        <fullName evidence="1">Uncharacterized protein</fullName>
    </submittedName>
</protein>
<accession>A0A0A1TV70</accession>
<reference evidence="1 2" key="1">
    <citation type="submission" date="2012-10" db="EMBL/GenBank/DDBJ databases">
        <authorList>
            <person name="Zafar N."/>
            <person name="Inman J."/>
            <person name="Hall N."/>
            <person name="Lorenzi H."/>
            <person name="Caler E."/>
        </authorList>
    </citation>
    <scope>NUCLEOTIDE SEQUENCE [LARGE SCALE GENOMIC DNA]</scope>
    <source>
        <strain evidence="1 2">IP1</strain>
    </source>
</reference>
<dbReference type="RefSeq" id="XP_004183568.1">
    <property type="nucleotide sequence ID" value="XM_004183520.1"/>
</dbReference>
<gene>
    <name evidence="1" type="ORF">EIN_064470</name>
</gene>
<name>A0A0A1TV70_ENTIV</name>
<dbReference type="Proteomes" id="UP000014680">
    <property type="component" value="Unassembled WGS sequence"/>
</dbReference>
<keyword evidence="2" id="KW-1185">Reference proteome</keyword>